<evidence type="ECO:0000256" key="3">
    <source>
        <dbReference type="ARBA" id="ARBA00023125"/>
    </source>
</evidence>
<dbReference type="SUPFAM" id="SSF46785">
    <property type="entry name" value="Winged helix' DNA-binding domain"/>
    <property type="match status" value="2"/>
</dbReference>
<evidence type="ECO:0000256" key="1">
    <source>
        <dbReference type="ARBA" id="ARBA00010940"/>
    </source>
</evidence>
<dbReference type="InterPro" id="IPR003316">
    <property type="entry name" value="E2F_WHTH_DNA-bd_dom"/>
</dbReference>
<evidence type="ECO:0000256" key="4">
    <source>
        <dbReference type="ARBA" id="ARBA00023163"/>
    </source>
</evidence>
<keyword evidence="5" id="KW-0539">Nucleus</keyword>
<accession>A0A813Q8J8</accession>
<evidence type="ECO:0000256" key="2">
    <source>
        <dbReference type="ARBA" id="ARBA00023015"/>
    </source>
</evidence>
<reference evidence="7" key="1">
    <citation type="submission" date="2021-02" db="EMBL/GenBank/DDBJ databases">
        <authorList>
            <person name="Nowell W R."/>
        </authorList>
    </citation>
    <scope>NUCLEOTIDE SEQUENCE</scope>
    <source>
        <strain evidence="7">Ploen Becks lab</strain>
    </source>
</reference>
<dbReference type="EMBL" id="CAJNOC010000455">
    <property type="protein sequence ID" value="CAF0763646.1"/>
    <property type="molecule type" value="Genomic_DNA"/>
</dbReference>
<keyword evidence="2 5" id="KW-0805">Transcription regulation</keyword>
<dbReference type="InterPro" id="IPR015633">
    <property type="entry name" value="E2F"/>
</dbReference>
<comment type="subcellular location">
    <subcellularLocation>
        <location evidence="5">Nucleus</location>
    </subcellularLocation>
</comment>
<name>A0A813Q8J8_9BILA</name>
<dbReference type="GO" id="GO:0000978">
    <property type="term" value="F:RNA polymerase II cis-regulatory region sequence-specific DNA binding"/>
    <property type="evidence" value="ECO:0007669"/>
    <property type="project" value="InterPro"/>
</dbReference>
<keyword evidence="4 5" id="KW-0804">Transcription</keyword>
<sequence length="306" mass="36097">MENSRTERSIKTFCQRFIDLFPSRLSNQQPIKFKLDEISSLLRAPRRRLYDIMIILESLGVVNHISKNTYEWYGMANMELFLSRLKTFAFKSNFEGYMNNIENVQPIDTSENRLGIVCQRLVILIILSPDLMISLKYVKTSFFPNFSHRRIDDIKNILITIGLIEKRGKDTLNYIGPDLCIFQNVNLIKDLLDSNDFKYESKHSYFGILAKNFNQDDTIPVFNTRNGQLTNEPIESAHNENNNINSNNQLMVLNDSNRNQQIQNNFYQYNCPGNYVNNYLSNGFYSSFNYDCYYSEQYFHFYNKNF</sequence>
<dbReference type="AlphaFoldDB" id="A0A813Q8J8"/>
<comment type="similarity">
    <text evidence="1 5">Belongs to the E2F/DP family.</text>
</comment>
<dbReference type="PANTHER" id="PTHR12081">
    <property type="entry name" value="TRANSCRIPTION FACTOR E2F"/>
    <property type="match status" value="1"/>
</dbReference>
<feature type="domain" description="E2F/DP family winged-helix DNA-binding" evidence="6">
    <location>
        <begin position="109"/>
        <end position="176"/>
    </location>
</feature>
<evidence type="ECO:0000256" key="5">
    <source>
        <dbReference type="RuleBase" id="RU003796"/>
    </source>
</evidence>
<dbReference type="InterPro" id="IPR036390">
    <property type="entry name" value="WH_DNA-bd_sf"/>
</dbReference>
<dbReference type="GO" id="GO:0090575">
    <property type="term" value="C:RNA polymerase II transcription regulator complex"/>
    <property type="evidence" value="ECO:0007669"/>
    <property type="project" value="TreeGrafter"/>
</dbReference>
<proteinExistence type="inferred from homology"/>
<evidence type="ECO:0000259" key="6">
    <source>
        <dbReference type="SMART" id="SM01372"/>
    </source>
</evidence>
<keyword evidence="8" id="KW-1185">Reference proteome</keyword>
<dbReference type="PANTHER" id="PTHR12081:SF7">
    <property type="entry name" value="TRANSCRIPTION FACTOR EFL-3"/>
    <property type="match status" value="1"/>
</dbReference>
<dbReference type="GO" id="GO:0000981">
    <property type="term" value="F:DNA-binding transcription factor activity, RNA polymerase II-specific"/>
    <property type="evidence" value="ECO:0007669"/>
    <property type="project" value="TreeGrafter"/>
</dbReference>
<dbReference type="Pfam" id="PF02319">
    <property type="entry name" value="WHD_E2F_TDP"/>
    <property type="match status" value="2"/>
</dbReference>
<dbReference type="Gene3D" id="1.10.10.10">
    <property type="entry name" value="Winged helix-like DNA-binding domain superfamily/Winged helix DNA-binding domain"/>
    <property type="match status" value="2"/>
</dbReference>
<evidence type="ECO:0000313" key="8">
    <source>
        <dbReference type="Proteomes" id="UP000663879"/>
    </source>
</evidence>
<gene>
    <name evidence="7" type="ORF">OXX778_LOCUS4568</name>
</gene>
<dbReference type="InterPro" id="IPR036388">
    <property type="entry name" value="WH-like_DNA-bd_sf"/>
</dbReference>
<protein>
    <recommendedName>
        <fullName evidence="6">E2F/DP family winged-helix DNA-binding domain-containing protein</fullName>
    </recommendedName>
</protein>
<feature type="domain" description="E2F/DP family winged-helix DNA-binding" evidence="6">
    <location>
        <begin position="5"/>
        <end position="74"/>
    </location>
</feature>
<dbReference type="OrthoDB" id="5318at2759"/>
<comment type="caution">
    <text evidence="7">The sequence shown here is derived from an EMBL/GenBank/DDBJ whole genome shotgun (WGS) entry which is preliminary data.</text>
</comment>
<dbReference type="SMART" id="SM01372">
    <property type="entry name" value="E2F_TDP"/>
    <property type="match status" value="2"/>
</dbReference>
<organism evidence="7 8">
    <name type="scientific">Brachionus calyciflorus</name>
    <dbReference type="NCBI Taxonomy" id="104777"/>
    <lineage>
        <taxon>Eukaryota</taxon>
        <taxon>Metazoa</taxon>
        <taxon>Spiralia</taxon>
        <taxon>Gnathifera</taxon>
        <taxon>Rotifera</taxon>
        <taxon>Eurotatoria</taxon>
        <taxon>Monogononta</taxon>
        <taxon>Pseudotrocha</taxon>
        <taxon>Ploima</taxon>
        <taxon>Brachionidae</taxon>
        <taxon>Brachionus</taxon>
    </lineage>
</organism>
<dbReference type="Proteomes" id="UP000663879">
    <property type="component" value="Unassembled WGS sequence"/>
</dbReference>
<evidence type="ECO:0000313" key="7">
    <source>
        <dbReference type="EMBL" id="CAF0763646.1"/>
    </source>
</evidence>
<keyword evidence="3 5" id="KW-0238">DNA-binding</keyword>